<dbReference type="RefSeq" id="WP_012595719.1">
    <property type="nucleotide sequence ID" value="NC_011726.1"/>
</dbReference>
<dbReference type="Pfam" id="PF17668">
    <property type="entry name" value="Acetyltransf_17"/>
    <property type="match status" value="1"/>
</dbReference>
<dbReference type="CDD" id="cd04301">
    <property type="entry name" value="NAT_SF"/>
    <property type="match status" value="1"/>
</dbReference>
<keyword evidence="2" id="KW-0808">Transferase</keyword>
<dbReference type="InterPro" id="IPR036527">
    <property type="entry name" value="SCP2_sterol-bd_dom_sf"/>
</dbReference>
<dbReference type="InterPro" id="IPR000182">
    <property type="entry name" value="GNAT_dom"/>
</dbReference>
<dbReference type="GO" id="GO:0034069">
    <property type="term" value="F:aminoglycoside N-acetyltransferase activity"/>
    <property type="evidence" value="ECO:0007669"/>
    <property type="project" value="TreeGrafter"/>
</dbReference>
<evidence type="ECO:0000259" key="1">
    <source>
        <dbReference type="PROSITE" id="PS51186"/>
    </source>
</evidence>
<gene>
    <name evidence="2" type="ordered locus">PCC8801_2441</name>
</gene>
<dbReference type="PROSITE" id="PS51186">
    <property type="entry name" value="GNAT"/>
    <property type="match status" value="1"/>
</dbReference>
<dbReference type="KEGG" id="cyp:PCC8801_2441"/>
<dbReference type="STRING" id="41431.PCC8801_2441"/>
<dbReference type="HOGENOM" id="CLU_050659_4_0_3"/>
<dbReference type="SUPFAM" id="SSF55718">
    <property type="entry name" value="SCP-like"/>
    <property type="match status" value="1"/>
</dbReference>
<dbReference type="OrthoDB" id="3498897at2"/>
<dbReference type="InterPro" id="IPR041380">
    <property type="entry name" value="Acetyltransf_17"/>
</dbReference>
<dbReference type="PANTHER" id="PTHR37817">
    <property type="entry name" value="N-ACETYLTRANSFERASE EIS"/>
    <property type="match status" value="1"/>
</dbReference>
<dbReference type="PANTHER" id="PTHR37817:SF1">
    <property type="entry name" value="N-ACETYLTRANSFERASE EIS"/>
    <property type="match status" value="1"/>
</dbReference>
<dbReference type="SUPFAM" id="SSF55729">
    <property type="entry name" value="Acyl-CoA N-acyltransferases (Nat)"/>
    <property type="match status" value="1"/>
</dbReference>
<dbReference type="EMBL" id="CP001287">
    <property type="protein sequence ID" value="ACK66452.1"/>
    <property type="molecule type" value="Genomic_DNA"/>
</dbReference>
<feature type="domain" description="N-acetyltransferase" evidence="1">
    <location>
        <begin position="5"/>
        <end position="151"/>
    </location>
</feature>
<dbReference type="Gene3D" id="3.40.630.30">
    <property type="match status" value="2"/>
</dbReference>
<dbReference type="Pfam" id="PF13530">
    <property type="entry name" value="SCP2_2"/>
    <property type="match status" value="1"/>
</dbReference>
<evidence type="ECO:0000313" key="3">
    <source>
        <dbReference type="Proteomes" id="UP000008204"/>
    </source>
</evidence>
<name>B7K2Q9_RIPO1</name>
<protein>
    <submittedName>
        <fullName evidence="2">GCN5-related N-acetyltransferase</fullName>
    </submittedName>
</protein>
<dbReference type="Pfam" id="PF13527">
    <property type="entry name" value="Acetyltransf_9"/>
    <property type="match status" value="1"/>
</dbReference>
<dbReference type="GO" id="GO:0030649">
    <property type="term" value="P:aminoglycoside antibiotic catabolic process"/>
    <property type="evidence" value="ECO:0007669"/>
    <property type="project" value="TreeGrafter"/>
</dbReference>
<dbReference type="eggNOG" id="COG4552">
    <property type="taxonomic scope" value="Bacteria"/>
</dbReference>
<accession>B7K2Q9</accession>
<dbReference type="Proteomes" id="UP000008204">
    <property type="component" value="Chromosome"/>
</dbReference>
<dbReference type="InterPro" id="IPR051554">
    <property type="entry name" value="Acetyltransferase_Eis"/>
</dbReference>
<sequence>MTFSLNYSSLRHPEDEQQIKKLISQCFAEFLTESETYFNRIGSQNFRILHHNDQVIAGLAIYFMGQWYGENLIPMAGIAAVGVAPEHRGKGVAFQLLSHTLEELYHSGYPISVLYPATQVLYRKVGYEQGGSYCLWELPTDTIQISEKNLPITSISPINYEQFEAIYQQQARKNNGNLDRNFAIWQKTLEVQGKQESYAYLIGEKNQPEGYVIFTQEKGTNGLNLILKDWVLLTSDSVKHFWSFMAAHRSLASQVQWRSSPMDSTLLLLPEQTAKIKYQKRWMLRVVNVPLALSKRGYPQGIETELHLEITDDLIVANNGKFCLRVSQGCGEVTPGGKCNFRLNIRGLASLYTGLFTPIQLQLLGDLDATPDAIEAATIIFSGSTPWMPDFF</sequence>
<dbReference type="AlphaFoldDB" id="B7K2Q9"/>
<organism evidence="2 3">
    <name type="scientific">Rippkaea orientalis (strain PCC 8801 / RF-1)</name>
    <name type="common">Cyanothece sp. (strain PCC 8801)</name>
    <dbReference type="NCBI Taxonomy" id="41431"/>
    <lineage>
        <taxon>Bacteria</taxon>
        <taxon>Bacillati</taxon>
        <taxon>Cyanobacteriota</taxon>
        <taxon>Cyanophyceae</taxon>
        <taxon>Oscillatoriophycideae</taxon>
        <taxon>Chroococcales</taxon>
        <taxon>Aphanothecaceae</taxon>
        <taxon>Rippkaea</taxon>
        <taxon>Rippkaea orientalis</taxon>
    </lineage>
</organism>
<dbReference type="InterPro" id="IPR016181">
    <property type="entry name" value="Acyl_CoA_acyltransferase"/>
</dbReference>
<proteinExistence type="predicted"/>
<evidence type="ECO:0000313" key="2">
    <source>
        <dbReference type="EMBL" id="ACK66452.1"/>
    </source>
</evidence>
<keyword evidence="3" id="KW-1185">Reference proteome</keyword>
<reference evidence="3" key="1">
    <citation type="journal article" date="2011" name="MBio">
        <title>Novel metabolic attributes of the genus Cyanothece, comprising a group of unicellular nitrogen-fixing Cyanobacteria.</title>
        <authorList>
            <person name="Bandyopadhyay A."/>
            <person name="Elvitigala T."/>
            <person name="Welsh E."/>
            <person name="Stockel J."/>
            <person name="Liberton M."/>
            <person name="Min H."/>
            <person name="Sherman L.A."/>
            <person name="Pakrasi H.B."/>
        </authorList>
    </citation>
    <scope>NUCLEOTIDE SEQUENCE [LARGE SCALE GENOMIC DNA]</scope>
    <source>
        <strain evidence="3">PCC 8801</strain>
    </source>
</reference>
<dbReference type="Gene3D" id="3.30.1050.10">
    <property type="entry name" value="SCP2 sterol-binding domain"/>
    <property type="match status" value="1"/>
</dbReference>
<dbReference type="InterPro" id="IPR025559">
    <property type="entry name" value="Eis_dom"/>
</dbReference>